<evidence type="ECO:0000256" key="1">
    <source>
        <dbReference type="SAM" id="MobiDB-lite"/>
    </source>
</evidence>
<dbReference type="InterPro" id="IPR021226">
    <property type="entry name" value="Phage_gene29"/>
</dbReference>
<dbReference type="RefSeq" id="WP_378560763.1">
    <property type="nucleotide sequence ID" value="NZ_JBHSDL010000014.1"/>
</dbReference>
<proteinExistence type="predicted"/>
<sequence>MPLPLQHQCNPNDPEEAFLWALIGLPGPRNGPLLVPQQVLGKWSKHLWELGFRHHPEEQALEYHPADPAGEHWLAQSGNWVPVGTPRPVRESVPTIRDLPVDARRELVRQLREAGDLAEPAPDRTDGAHAGTTIDGTP</sequence>
<name>A0ABV8VIQ8_9NOCA</name>
<dbReference type="Pfam" id="PF10910">
    <property type="entry name" value="Phage_gene29"/>
    <property type="match status" value="1"/>
</dbReference>
<keyword evidence="3" id="KW-1185">Reference proteome</keyword>
<comment type="caution">
    <text evidence="2">The sequence shown here is derived from an EMBL/GenBank/DDBJ whole genome shotgun (WGS) entry which is preliminary data.</text>
</comment>
<accession>A0ABV8VIQ8</accession>
<dbReference type="Proteomes" id="UP001595844">
    <property type="component" value="Unassembled WGS sequence"/>
</dbReference>
<gene>
    <name evidence="2" type="ORF">ACFO5K_12495</name>
</gene>
<reference evidence="3" key="1">
    <citation type="journal article" date="2019" name="Int. J. Syst. Evol. Microbiol.">
        <title>The Global Catalogue of Microorganisms (GCM) 10K type strain sequencing project: providing services to taxonomists for standard genome sequencing and annotation.</title>
        <authorList>
            <consortium name="The Broad Institute Genomics Platform"/>
            <consortium name="The Broad Institute Genome Sequencing Center for Infectious Disease"/>
            <person name="Wu L."/>
            <person name="Ma J."/>
        </authorList>
    </citation>
    <scope>NUCLEOTIDE SEQUENCE [LARGE SCALE GENOMIC DNA]</scope>
    <source>
        <strain evidence="3">IBRC-M 10490</strain>
    </source>
</reference>
<protein>
    <submittedName>
        <fullName evidence="2">DUF2744 domain-containing protein</fullName>
    </submittedName>
</protein>
<feature type="compositionally biased region" description="Basic and acidic residues" evidence="1">
    <location>
        <begin position="111"/>
        <end position="127"/>
    </location>
</feature>
<organism evidence="2 3">
    <name type="scientific">Nocardia halotolerans</name>
    <dbReference type="NCBI Taxonomy" id="1755878"/>
    <lineage>
        <taxon>Bacteria</taxon>
        <taxon>Bacillati</taxon>
        <taxon>Actinomycetota</taxon>
        <taxon>Actinomycetes</taxon>
        <taxon>Mycobacteriales</taxon>
        <taxon>Nocardiaceae</taxon>
        <taxon>Nocardia</taxon>
    </lineage>
</organism>
<evidence type="ECO:0000313" key="2">
    <source>
        <dbReference type="EMBL" id="MFC4374920.1"/>
    </source>
</evidence>
<evidence type="ECO:0000313" key="3">
    <source>
        <dbReference type="Proteomes" id="UP001595844"/>
    </source>
</evidence>
<feature type="region of interest" description="Disordered" evidence="1">
    <location>
        <begin position="111"/>
        <end position="138"/>
    </location>
</feature>
<dbReference type="EMBL" id="JBHSDL010000014">
    <property type="protein sequence ID" value="MFC4374920.1"/>
    <property type="molecule type" value="Genomic_DNA"/>
</dbReference>